<dbReference type="InterPro" id="IPR006311">
    <property type="entry name" value="TAT_signal"/>
</dbReference>
<name>A0ABS8PJG7_9BACT</name>
<feature type="signal peptide" evidence="1">
    <location>
        <begin position="1"/>
        <end position="33"/>
    </location>
</feature>
<feature type="chain" id="PRO_5045719281" evidence="1">
    <location>
        <begin position="34"/>
        <end position="903"/>
    </location>
</feature>
<organism evidence="4 5">
    <name type="scientific">Niabella pedocola</name>
    <dbReference type="NCBI Taxonomy" id="1752077"/>
    <lineage>
        <taxon>Bacteria</taxon>
        <taxon>Pseudomonadati</taxon>
        <taxon>Bacteroidota</taxon>
        <taxon>Chitinophagia</taxon>
        <taxon>Chitinophagales</taxon>
        <taxon>Chitinophagaceae</taxon>
        <taxon>Niabella</taxon>
    </lineage>
</organism>
<dbReference type="PANTHER" id="PTHR12654:SF0">
    <property type="entry name" value="NON-LYSOSOMAL GLUCOSYLCERAMIDASE"/>
    <property type="match status" value="1"/>
</dbReference>
<feature type="domain" description="Glycosyl-hydrolase family 116 catalytic region" evidence="2">
    <location>
        <begin position="503"/>
        <end position="781"/>
    </location>
</feature>
<keyword evidence="1" id="KW-0732">Signal</keyword>
<comment type="caution">
    <text evidence="4">The sequence shown here is derived from an EMBL/GenBank/DDBJ whole genome shotgun (WGS) entry which is preliminary data.</text>
</comment>
<evidence type="ECO:0000256" key="1">
    <source>
        <dbReference type="SAM" id="SignalP"/>
    </source>
</evidence>
<protein>
    <submittedName>
        <fullName evidence="4">Twin-arginine translocation signal domain-containing protein</fullName>
    </submittedName>
</protein>
<reference evidence="4 5" key="1">
    <citation type="submission" date="2021-11" db="EMBL/GenBank/DDBJ databases">
        <title>Genomic of Niabella pedocola.</title>
        <authorList>
            <person name="Wu T."/>
        </authorList>
    </citation>
    <scope>NUCLEOTIDE SEQUENCE [LARGE SCALE GENOMIC DNA]</scope>
    <source>
        <strain evidence="4 5">JCM 31011</strain>
    </source>
</reference>
<gene>
    <name evidence="4" type="ORF">LQ567_00580</name>
</gene>
<dbReference type="PANTHER" id="PTHR12654">
    <property type="entry name" value="BILE ACID BETA-GLUCOSIDASE-RELATED"/>
    <property type="match status" value="1"/>
</dbReference>
<dbReference type="InterPro" id="IPR019546">
    <property type="entry name" value="TAT_signal_bac_arc"/>
</dbReference>
<evidence type="ECO:0000259" key="3">
    <source>
        <dbReference type="Pfam" id="PF12215"/>
    </source>
</evidence>
<dbReference type="SUPFAM" id="SSF48208">
    <property type="entry name" value="Six-hairpin glycosidases"/>
    <property type="match status" value="1"/>
</dbReference>
<dbReference type="InterPro" id="IPR012341">
    <property type="entry name" value="6hp_glycosidase-like_sf"/>
</dbReference>
<sequence>MQDHHKISRRNFISQSSLAGAGLALTVTTPAWAGVLQPGNGVQNTGPAGTTWIRSLYERATVTTYLKSKNELTYIGMSVGGINAGGLYLGGDGKLWLWDIFNLNQEGINPLDVPWKDPVHEGQKIRSRDGGSYVAPPRAGDVRLLEQGFALKLEYADKTVIRKLDEKDWEEVRFEATYPVATITYTDHALPVDVVMQAFSPFIPLDTDRSGIPATIFNIEIRNKETQPVKASLAGWLENKVAPYTGMMNRVQRKSTAFKEGSATGVYYTLEKTAFGNQQAEKSFDCGTLCLATLGSNATVNVAVDDVEGAALFVAGEASETVKAAQQKLVGTVLSVAEVSAGQSVTLPYILSWHSPNLAIDSGNVLPAADRGRYYDNQFRNAREVATYVAANFKELSELTLLWKNTWYDSTLPYWFLDRTFVNIAALASTTSHRFKSGRYWAWEGVGACQGNCTHVWQYAQGTARLFPAMERDNRERVDLGISLQEDGGIWFRGEYDKRPAIDGQAGRVLGCYREHQMSTDDRFLRQNWDKIKRATQFIINQDKNKDGMVDTPLENTLDAIWDGEIAWIVGLCIAAVKAGQLMAEEMKDAAFAATCREYVQKGSRNMQDHLFNGEYFIHRPDPVKGRKNVGSYNTCHIDQVFGQSWAFQVGLGRVIDQKQSLSALRALWKYNFVKDMGRYAETHKGGRPYALYGESGMVMNTNPKNEPKPYGDSATWQMGYFHECMSGFEHQVASHMMAEGMTDEALVLTRAIHDRYHASRRNPFNEIECSDHYGRAMASYGTFITACGFEYHGPKGDIRFAPKWHQENFKAPFTAAEGWGSYTQKKNQGRQEAILEVKYGKLLLNSIGLQAIPGVKPRSISVMAGNEKLVVKAETSVGTLRIRFSKPVTLLPGAPLTIVLGA</sequence>
<dbReference type="InterPro" id="IPR006775">
    <property type="entry name" value="GH116_catalytic"/>
</dbReference>
<accession>A0ABS8PJG7</accession>
<keyword evidence="5" id="KW-1185">Reference proteome</keyword>
<evidence type="ECO:0000313" key="4">
    <source>
        <dbReference type="EMBL" id="MCD2421237.1"/>
    </source>
</evidence>
<dbReference type="InterPro" id="IPR052566">
    <property type="entry name" value="Non-lysos_glucosylceramidase"/>
</dbReference>
<dbReference type="Gene3D" id="1.50.10.10">
    <property type="match status" value="1"/>
</dbReference>
<dbReference type="EMBL" id="JAJNEC010000001">
    <property type="protein sequence ID" value="MCD2421237.1"/>
    <property type="molecule type" value="Genomic_DNA"/>
</dbReference>
<dbReference type="Pfam" id="PF04685">
    <property type="entry name" value="DUF608"/>
    <property type="match status" value="1"/>
</dbReference>
<evidence type="ECO:0000313" key="5">
    <source>
        <dbReference type="Proteomes" id="UP001199816"/>
    </source>
</evidence>
<dbReference type="Proteomes" id="UP001199816">
    <property type="component" value="Unassembled WGS sequence"/>
</dbReference>
<dbReference type="InterPro" id="IPR008928">
    <property type="entry name" value="6-hairpin_glycosidase_sf"/>
</dbReference>
<dbReference type="RefSeq" id="WP_231002078.1">
    <property type="nucleotide sequence ID" value="NZ_JAJNEC010000001.1"/>
</dbReference>
<proteinExistence type="predicted"/>
<dbReference type="Pfam" id="PF12215">
    <property type="entry name" value="Glyco_hydr_116N"/>
    <property type="match status" value="1"/>
</dbReference>
<dbReference type="NCBIfam" id="TIGR01409">
    <property type="entry name" value="TAT_signal_seq"/>
    <property type="match status" value="1"/>
</dbReference>
<dbReference type="InterPro" id="IPR024462">
    <property type="entry name" value="GH116_N"/>
</dbReference>
<evidence type="ECO:0000259" key="2">
    <source>
        <dbReference type="Pfam" id="PF04685"/>
    </source>
</evidence>
<dbReference type="PROSITE" id="PS51318">
    <property type="entry name" value="TAT"/>
    <property type="match status" value="1"/>
</dbReference>
<feature type="domain" description="Glycosyl-hydrolase family 116 N-terminal" evidence="3">
    <location>
        <begin position="76"/>
        <end position="395"/>
    </location>
</feature>